<dbReference type="EMBL" id="JAPZBT010000002">
    <property type="protein sequence ID" value="KAJ5374060.1"/>
    <property type="molecule type" value="Genomic_DNA"/>
</dbReference>
<protein>
    <recommendedName>
        <fullName evidence="3">F-box domain-containing protein</fullName>
    </recommendedName>
</protein>
<dbReference type="CDD" id="cd09917">
    <property type="entry name" value="F-box_SF"/>
    <property type="match status" value="1"/>
</dbReference>
<evidence type="ECO:0008006" key="3">
    <source>
        <dbReference type="Google" id="ProtNLM"/>
    </source>
</evidence>
<dbReference type="GeneID" id="81462979"/>
<evidence type="ECO:0000313" key="1">
    <source>
        <dbReference type="EMBL" id="KAJ5374060.1"/>
    </source>
</evidence>
<proteinExistence type="predicted"/>
<dbReference type="SUPFAM" id="SSF81383">
    <property type="entry name" value="F-box domain"/>
    <property type="match status" value="1"/>
</dbReference>
<dbReference type="RefSeq" id="XP_056580046.1">
    <property type="nucleotide sequence ID" value="XM_056723796.1"/>
</dbReference>
<accession>A0A9W9S920</accession>
<keyword evidence="2" id="KW-1185">Reference proteome</keyword>
<reference evidence="1" key="2">
    <citation type="journal article" date="2023" name="IMA Fungus">
        <title>Comparative genomic study of the Penicillium genus elucidates a diverse pangenome and 15 lateral gene transfer events.</title>
        <authorList>
            <person name="Petersen C."/>
            <person name="Sorensen T."/>
            <person name="Nielsen M.R."/>
            <person name="Sondergaard T.E."/>
            <person name="Sorensen J.L."/>
            <person name="Fitzpatrick D.A."/>
            <person name="Frisvad J.C."/>
            <person name="Nielsen K.L."/>
        </authorList>
    </citation>
    <scope>NUCLEOTIDE SEQUENCE</scope>
    <source>
        <strain evidence="1">IBT 3081</strain>
    </source>
</reference>
<dbReference type="OrthoDB" id="5422579at2759"/>
<sequence length="303" mass="34961">MASQYLSPRTSGFSIDRISSLPVELLECICSHLANRDIKSLRLACKLLVQTARVRLNRGFLSAHPCNIGVFREIADHEASRHNVTEIIWVDARFIEGPQPHPHPVWEVDEADIDSDEGCPIWFIAECNENIQNLYMRRTIAQPPLKVCWQLYQNLFYPQEDVLLLNSDIDAFICGIKRFPRLKRATITPAAHGWLCASLYETSMIQFFPYGFNYPIPREWPTSRDGEMSRHAYPWKEATEARKNQWCAVRNVASILTEIKHNVSELVLDVDQLPISLNCTILDQPCEEYNFFIKYFEAPAFVV</sequence>
<name>A0A9W9S920_9EURO</name>
<dbReference type="AlphaFoldDB" id="A0A9W9S920"/>
<organism evidence="1 2">
    <name type="scientific">Penicillium concentricum</name>
    <dbReference type="NCBI Taxonomy" id="293559"/>
    <lineage>
        <taxon>Eukaryota</taxon>
        <taxon>Fungi</taxon>
        <taxon>Dikarya</taxon>
        <taxon>Ascomycota</taxon>
        <taxon>Pezizomycotina</taxon>
        <taxon>Eurotiomycetes</taxon>
        <taxon>Eurotiomycetidae</taxon>
        <taxon>Eurotiales</taxon>
        <taxon>Aspergillaceae</taxon>
        <taxon>Penicillium</taxon>
    </lineage>
</organism>
<comment type="caution">
    <text evidence="1">The sequence shown here is derived from an EMBL/GenBank/DDBJ whole genome shotgun (WGS) entry which is preliminary data.</text>
</comment>
<reference evidence="1" key="1">
    <citation type="submission" date="2022-12" db="EMBL/GenBank/DDBJ databases">
        <authorList>
            <person name="Petersen C."/>
        </authorList>
    </citation>
    <scope>NUCLEOTIDE SEQUENCE</scope>
    <source>
        <strain evidence="1">IBT 3081</strain>
    </source>
</reference>
<evidence type="ECO:0000313" key="2">
    <source>
        <dbReference type="Proteomes" id="UP001147752"/>
    </source>
</evidence>
<dbReference type="Proteomes" id="UP001147752">
    <property type="component" value="Unassembled WGS sequence"/>
</dbReference>
<gene>
    <name evidence="1" type="ORF">N7517_006066</name>
</gene>
<dbReference type="InterPro" id="IPR036047">
    <property type="entry name" value="F-box-like_dom_sf"/>
</dbReference>